<keyword evidence="2 6" id="KW-0285">Flavoprotein</keyword>
<dbReference type="GO" id="GO:0004324">
    <property type="term" value="F:ferredoxin-NADP+ reductase activity"/>
    <property type="evidence" value="ECO:0007669"/>
    <property type="project" value="UniProtKB-UniRule"/>
</dbReference>
<gene>
    <name evidence="8" type="ORF">SAMN04488123_1328</name>
</gene>
<feature type="binding site" evidence="6">
    <location>
        <position position="124"/>
    </location>
    <ligand>
        <name>FAD</name>
        <dbReference type="ChEBI" id="CHEBI:57692"/>
    </ligand>
</feature>
<sequence>MVQDNTCYDVTIIGGGPAGLYAAFYSGMRDLKTKVIEHEKELGGKINVYKEKTIWDVGGLPPTNGSQLISQLIDQSSTFRPTIALGEQVVDIQRMNNGLFHITTNKNRNHYSKTIILATGYGILRQAKLNIEGAEVFETSNLHYTVTNLEQFRQKHVVISGGGNSAVDWANELEPMAKSVTVVHRRDQFGGHETFVARMRQSSVDILTPYAIDDVKASPDGCCIEQVTLKHCENEQCHFQETDAVIVNHGYQPDLSFLDHHPLGLQVEERRLRTSPQMETSASGIFAAGDISNHSSSIPLIAGAFTEAGLAVNAAKLYIHPNAARYARVSSHNDRFKTTTV</sequence>
<keyword evidence="4 6" id="KW-0521">NADP</keyword>
<evidence type="ECO:0000259" key="7">
    <source>
        <dbReference type="Pfam" id="PF07992"/>
    </source>
</evidence>
<evidence type="ECO:0000256" key="1">
    <source>
        <dbReference type="ARBA" id="ARBA00011738"/>
    </source>
</evidence>
<feature type="binding site" evidence="6">
    <location>
        <position position="49"/>
    </location>
    <ligand>
        <name>FAD</name>
        <dbReference type="ChEBI" id="CHEBI:57692"/>
    </ligand>
</feature>
<evidence type="ECO:0000256" key="6">
    <source>
        <dbReference type="HAMAP-Rule" id="MF_01685"/>
    </source>
</evidence>
<dbReference type="InterPro" id="IPR050097">
    <property type="entry name" value="Ferredoxin-NADP_redctase_2"/>
</dbReference>
<dbReference type="AlphaFoldDB" id="A0A1G8SNE5"/>
<evidence type="ECO:0000313" key="8">
    <source>
        <dbReference type="EMBL" id="SDJ30693.1"/>
    </source>
</evidence>
<dbReference type="InterPro" id="IPR022890">
    <property type="entry name" value="Fd--NADP_Rdtase_type_2"/>
</dbReference>
<dbReference type="EC" id="1.18.1.2" evidence="6"/>
<dbReference type="EMBL" id="FNEN01000032">
    <property type="protein sequence ID" value="SDJ30693.1"/>
    <property type="molecule type" value="Genomic_DNA"/>
</dbReference>
<dbReference type="GO" id="GO:0050660">
    <property type="term" value="F:flavin adenine dinucleotide binding"/>
    <property type="evidence" value="ECO:0007669"/>
    <property type="project" value="UniProtKB-UniRule"/>
</dbReference>
<dbReference type="PANTHER" id="PTHR48105">
    <property type="entry name" value="THIOREDOXIN REDUCTASE 1-RELATED-RELATED"/>
    <property type="match status" value="1"/>
</dbReference>
<name>A0A1G8SNE5_9BACI</name>
<comment type="catalytic activity">
    <reaction evidence="6">
        <text>2 reduced [2Fe-2S]-[ferredoxin] + NADP(+) + H(+) = 2 oxidized [2Fe-2S]-[ferredoxin] + NADPH</text>
        <dbReference type="Rhea" id="RHEA:20125"/>
        <dbReference type="Rhea" id="RHEA-COMP:10000"/>
        <dbReference type="Rhea" id="RHEA-COMP:10001"/>
        <dbReference type="ChEBI" id="CHEBI:15378"/>
        <dbReference type="ChEBI" id="CHEBI:33737"/>
        <dbReference type="ChEBI" id="CHEBI:33738"/>
        <dbReference type="ChEBI" id="CHEBI:57783"/>
        <dbReference type="ChEBI" id="CHEBI:58349"/>
        <dbReference type="EC" id="1.18.1.2"/>
    </reaction>
</comment>
<dbReference type="Proteomes" id="UP000198853">
    <property type="component" value="Unassembled WGS sequence"/>
</dbReference>
<accession>A0A1G8SNE5</accession>
<feature type="binding site" evidence="6">
    <location>
        <position position="45"/>
    </location>
    <ligand>
        <name>FAD</name>
        <dbReference type="ChEBI" id="CHEBI:57692"/>
    </ligand>
</feature>
<dbReference type="GO" id="GO:0050661">
    <property type="term" value="F:NADP binding"/>
    <property type="evidence" value="ECO:0007669"/>
    <property type="project" value="UniProtKB-UniRule"/>
</dbReference>
<keyword evidence="3 6" id="KW-0274">FAD</keyword>
<comment type="subunit">
    <text evidence="1 6">Homodimer.</text>
</comment>
<keyword evidence="9" id="KW-1185">Reference proteome</keyword>
<proteinExistence type="inferred from homology"/>
<dbReference type="PRINTS" id="PR00469">
    <property type="entry name" value="PNDRDTASEII"/>
</dbReference>
<feature type="binding site" evidence="6">
    <location>
        <position position="37"/>
    </location>
    <ligand>
        <name>FAD</name>
        <dbReference type="ChEBI" id="CHEBI:57692"/>
    </ligand>
</feature>
<comment type="similarity">
    <text evidence="6">Belongs to the ferredoxin--NADP reductase type 2 family.</text>
</comment>
<dbReference type="RefSeq" id="WP_090400213.1">
    <property type="nucleotide sequence ID" value="NZ_FNEN01000032.1"/>
</dbReference>
<evidence type="ECO:0000313" key="9">
    <source>
        <dbReference type="Proteomes" id="UP000198853"/>
    </source>
</evidence>
<feature type="binding site" evidence="6">
    <location>
        <position position="89"/>
    </location>
    <ligand>
        <name>FAD</name>
        <dbReference type="ChEBI" id="CHEBI:57692"/>
    </ligand>
</feature>
<organism evidence="8 9">
    <name type="scientific">Natribacillus halophilus</name>
    <dbReference type="NCBI Taxonomy" id="549003"/>
    <lineage>
        <taxon>Bacteria</taxon>
        <taxon>Bacillati</taxon>
        <taxon>Bacillota</taxon>
        <taxon>Bacilli</taxon>
        <taxon>Bacillales</taxon>
        <taxon>Bacillaceae</taxon>
        <taxon>Natribacillus</taxon>
    </lineage>
</organism>
<dbReference type="InterPro" id="IPR023753">
    <property type="entry name" value="FAD/NAD-binding_dom"/>
</dbReference>
<dbReference type="HAMAP" id="MF_01685">
    <property type="entry name" value="FENR2"/>
    <property type="match status" value="1"/>
</dbReference>
<feature type="binding site" evidence="6">
    <location>
        <position position="290"/>
    </location>
    <ligand>
        <name>FAD</name>
        <dbReference type="ChEBI" id="CHEBI:57692"/>
    </ligand>
</feature>
<evidence type="ECO:0000256" key="3">
    <source>
        <dbReference type="ARBA" id="ARBA00022827"/>
    </source>
</evidence>
<evidence type="ECO:0000256" key="4">
    <source>
        <dbReference type="ARBA" id="ARBA00022857"/>
    </source>
</evidence>
<protein>
    <recommendedName>
        <fullName evidence="6">Ferredoxin--NADP reductase</fullName>
        <shortName evidence="6">FNR</shortName>
        <shortName evidence="6">Fd-NADP(+) reductase</shortName>
        <ecNumber evidence="6">1.18.1.2</ecNumber>
    </recommendedName>
</protein>
<reference evidence="8 9" key="1">
    <citation type="submission" date="2016-10" db="EMBL/GenBank/DDBJ databases">
        <authorList>
            <person name="de Groot N.N."/>
        </authorList>
    </citation>
    <scope>NUCLEOTIDE SEQUENCE [LARGE SCALE GENOMIC DNA]</scope>
    <source>
        <strain evidence="8 9">DSM 21771</strain>
    </source>
</reference>
<dbReference type="Gene3D" id="3.50.50.60">
    <property type="entry name" value="FAD/NAD(P)-binding domain"/>
    <property type="match status" value="2"/>
</dbReference>
<dbReference type="OrthoDB" id="9806179at2"/>
<evidence type="ECO:0000256" key="2">
    <source>
        <dbReference type="ARBA" id="ARBA00022630"/>
    </source>
</evidence>
<keyword evidence="5 6" id="KW-0560">Oxidoreductase</keyword>
<comment type="cofactor">
    <cofactor evidence="6">
        <name>FAD</name>
        <dbReference type="ChEBI" id="CHEBI:57692"/>
    </cofactor>
    <text evidence="6">Binds 1 FAD per subunit.</text>
</comment>
<evidence type="ECO:0000256" key="5">
    <source>
        <dbReference type="ARBA" id="ARBA00023002"/>
    </source>
</evidence>
<feature type="binding site" evidence="6">
    <location>
        <position position="331"/>
    </location>
    <ligand>
        <name>FAD</name>
        <dbReference type="ChEBI" id="CHEBI:57692"/>
    </ligand>
</feature>
<dbReference type="SUPFAM" id="SSF51905">
    <property type="entry name" value="FAD/NAD(P)-binding domain"/>
    <property type="match status" value="1"/>
</dbReference>
<feature type="domain" description="FAD/NAD(P)-binding" evidence="7">
    <location>
        <begin position="8"/>
        <end position="306"/>
    </location>
</feature>
<comment type="caution">
    <text evidence="6">Lacks conserved residue(s) required for the propagation of feature annotation.</text>
</comment>
<dbReference type="Pfam" id="PF07992">
    <property type="entry name" value="Pyr_redox_2"/>
    <property type="match status" value="1"/>
</dbReference>
<dbReference type="InterPro" id="IPR036188">
    <property type="entry name" value="FAD/NAD-bd_sf"/>
</dbReference>
<dbReference type="PRINTS" id="PR00368">
    <property type="entry name" value="FADPNR"/>
</dbReference>